<evidence type="ECO:0000313" key="3">
    <source>
        <dbReference type="Proteomes" id="UP000594638"/>
    </source>
</evidence>
<dbReference type="EMBL" id="CACTIH010005467">
    <property type="protein sequence ID" value="CAA2994109.1"/>
    <property type="molecule type" value="Genomic_DNA"/>
</dbReference>
<dbReference type="OrthoDB" id="10067222at2759"/>
<protein>
    <submittedName>
        <fullName evidence="2">Uncharacterized protein</fullName>
    </submittedName>
</protein>
<organism evidence="2 3">
    <name type="scientific">Olea europaea subsp. europaea</name>
    <dbReference type="NCBI Taxonomy" id="158383"/>
    <lineage>
        <taxon>Eukaryota</taxon>
        <taxon>Viridiplantae</taxon>
        <taxon>Streptophyta</taxon>
        <taxon>Embryophyta</taxon>
        <taxon>Tracheophyta</taxon>
        <taxon>Spermatophyta</taxon>
        <taxon>Magnoliopsida</taxon>
        <taxon>eudicotyledons</taxon>
        <taxon>Gunneridae</taxon>
        <taxon>Pentapetalae</taxon>
        <taxon>asterids</taxon>
        <taxon>lamiids</taxon>
        <taxon>Lamiales</taxon>
        <taxon>Oleaceae</taxon>
        <taxon>Oleeae</taxon>
        <taxon>Olea</taxon>
    </lineage>
</organism>
<dbReference type="Gramene" id="OE9A103263T1">
    <property type="protein sequence ID" value="OE9A103263C1"/>
    <property type="gene ID" value="OE9A103263"/>
</dbReference>
<dbReference type="AlphaFoldDB" id="A0A8S0SR20"/>
<evidence type="ECO:0000256" key="1">
    <source>
        <dbReference type="SAM" id="MobiDB-lite"/>
    </source>
</evidence>
<proteinExistence type="predicted"/>
<evidence type="ECO:0000313" key="2">
    <source>
        <dbReference type="EMBL" id="CAA2994109.1"/>
    </source>
</evidence>
<accession>A0A8S0SR20</accession>
<feature type="region of interest" description="Disordered" evidence="1">
    <location>
        <begin position="85"/>
        <end position="105"/>
    </location>
</feature>
<name>A0A8S0SR20_OLEEU</name>
<sequence length="145" mass="15628">MGILASVHPRIKKILIGRNGRGGTNQIDKGLNLSGSWQQGHSVLTIPRRIFKSFAKGFTHRLMEIVLQGGQRSTSAARVWPPTCAPGGRKSPTTGRQVDGGCAHTSSSDSDLEAFSHNLAYGSFAPLAFQPSAMTNCVNQRFLSY</sequence>
<dbReference type="Proteomes" id="UP000594638">
    <property type="component" value="Unassembled WGS sequence"/>
</dbReference>
<reference evidence="2 3" key="1">
    <citation type="submission" date="2019-12" db="EMBL/GenBank/DDBJ databases">
        <authorList>
            <person name="Alioto T."/>
            <person name="Alioto T."/>
            <person name="Gomez Garrido J."/>
        </authorList>
    </citation>
    <scope>NUCLEOTIDE SEQUENCE [LARGE SCALE GENOMIC DNA]</scope>
</reference>
<comment type="caution">
    <text evidence="2">The sequence shown here is derived from an EMBL/GenBank/DDBJ whole genome shotgun (WGS) entry which is preliminary data.</text>
</comment>
<gene>
    <name evidence="2" type="ORF">OLEA9_A103263</name>
</gene>
<keyword evidence="3" id="KW-1185">Reference proteome</keyword>